<protein>
    <recommendedName>
        <fullName evidence="3">LRRCT domain-containing protein</fullName>
    </recommendedName>
</protein>
<organism evidence="1 2">
    <name type="scientific">Ignelater luminosus</name>
    <name type="common">Cucubano</name>
    <name type="synonym">Pyrophorus luminosus</name>
    <dbReference type="NCBI Taxonomy" id="2038154"/>
    <lineage>
        <taxon>Eukaryota</taxon>
        <taxon>Metazoa</taxon>
        <taxon>Ecdysozoa</taxon>
        <taxon>Arthropoda</taxon>
        <taxon>Hexapoda</taxon>
        <taxon>Insecta</taxon>
        <taxon>Pterygota</taxon>
        <taxon>Neoptera</taxon>
        <taxon>Endopterygota</taxon>
        <taxon>Coleoptera</taxon>
        <taxon>Polyphaga</taxon>
        <taxon>Elateriformia</taxon>
        <taxon>Elateroidea</taxon>
        <taxon>Elateridae</taxon>
        <taxon>Agrypninae</taxon>
        <taxon>Pyrophorini</taxon>
        <taxon>Ignelater</taxon>
    </lineage>
</organism>
<reference evidence="1" key="1">
    <citation type="submission" date="2019-08" db="EMBL/GenBank/DDBJ databases">
        <title>The genome of the North American firefly Photinus pyralis.</title>
        <authorList>
            <consortium name="Photinus pyralis genome working group"/>
            <person name="Fallon T.R."/>
            <person name="Sander Lower S.E."/>
            <person name="Weng J.-K."/>
        </authorList>
    </citation>
    <scope>NUCLEOTIDE SEQUENCE</scope>
    <source>
        <strain evidence="1">TRF0915ILg1</strain>
        <tissue evidence="1">Whole body</tissue>
    </source>
</reference>
<keyword evidence="2" id="KW-1185">Reference proteome</keyword>
<proteinExistence type="predicted"/>
<accession>A0A8K0CFI1</accession>
<dbReference type="OrthoDB" id="8400687at2759"/>
<dbReference type="AlphaFoldDB" id="A0A8K0CFI1"/>
<dbReference type="Gene3D" id="3.80.10.10">
    <property type="entry name" value="Ribonuclease Inhibitor"/>
    <property type="match status" value="1"/>
</dbReference>
<feature type="non-terminal residue" evidence="1">
    <location>
        <position position="1"/>
    </location>
</feature>
<dbReference type="EMBL" id="VTPC01087821">
    <property type="protein sequence ID" value="KAF2886388.1"/>
    <property type="molecule type" value="Genomic_DNA"/>
</dbReference>
<evidence type="ECO:0008006" key="3">
    <source>
        <dbReference type="Google" id="ProtNLM"/>
    </source>
</evidence>
<dbReference type="InterPro" id="IPR032675">
    <property type="entry name" value="LRR_dom_sf"/>
</dbReference>
<evidence type="ECO:0000313" key="1">
    <source>
        <dbReference type="EMBL" id="KAF2886388.1"/>
    </source>
</evidence>
<gene>
    <name evidence="1" type="ORF">ILUMI_19785</name>
</gene>
<comment type="caution">
    <text evidence="1">The sequence shown here is derived from an EMBL/GenBank/DDBJ whole genome shotgun (WGS) entry which is preliminary data.</text>
</comment>
<evidence type="ECO:0000313" key="2">
    <source>
        <dbReference type="Proteomes" id="UP000801492"/>
    </source>
</evidence>
<dbReference type="Proteomes" id="UP000801492">
    <property type="component" value="Unassembled WGS sequence"/>
</dbReference>
<name>A0A8K0CFI1_IGNLU</name>
<sequence length="89" mass="10568">NPLVCDCELQWYKNWLKNLREKDDEMMQKKRTVCIMPQEHREYNLQNLPLEKMNCVVKAYEMPSSSSSKLFTTSPAAFCLWLYTLKCAL</sequence>